<dbReference type="SUPFAM" id="SSF53756">
    <property type="entry name" value="UDP-Glycosyltransferase/glycogen phosphorylase"/>
    <property type="match status" value="1"/>
</dbReference>
<dbReference type="PANTHER" id="PTHR12526">
    <property type="entry name" value="GLYCOSYLTRANSFERASE"/>
    <property type="match status" value="1"/>
</dbReference>
<protein>
    <submittedName>
        <fullName evidence="4">Glycosyltransferase family 4 protein</fullName>
    </submittedName>
</protein>
<reference evidence="4 5" key="1">
    <citation type="submission" date="2021-12" db="EMBL/GenBank/DDBJ databases">
        <title>Siccirubricoccus leaddurans sp. nov., a high concentration Zn2+ tolerance bacterium.</title>
        <authorList>
            <person name="Cao Y."/>
        </authorList>
    </citation>
    <scope>NUCLEOTIDE SEQUENCE [LARGE SCALE GENOMIC DNA]</scope>
    <source>
        <strain evidence="4 5">KC 17139</strain>
    </source>
</reference>
<gene>
    <name evidence="4" type="ORF">JYK14_19880</name>
</gene>
<dbReference type="EMBL" id="JAFIRR010000128">
    <property type="protein sequence ID" value="MCO6418406.1"/>
    <property type="molecule type" value="Genomic_DNA"/>
</dbReference>
<dbReference type="Pfam" id="PF13439">
    <property type="entry name" value="Glyco_transf_4"/>
    <property type="match status" value="1"/>
</dbReference>
<evidence type="ECO:0000256" key="1">
    <source>
        <dbReference type="ARBA" id="ARBA00022676"/>
    </source>
</evidence>
<dbReference type="Gene3D" id="3.40.50.2000">
    <property type="entry name" value="Glycogen Phosphorylase B"/>
    <property type="match status" value="2"/>
</dbReference>
<sequence>MPWSRLVPRLFRRLRAARADAVHNHENLPLLGLALLLKAMRLGRLRVIHTVHVDPAQPKPFLKRVLIGLLFACCDQVVVVSEDTGRRIGNMAVPFRQNIRVIYGAPPPAAAPPAEALAEFARAHGLGPGPVICQITRFYYPLKVEGASQLLAAFRLVRQQVPEAQLLLVGHGPLWAEFRDRHGLSTPEPGVILTGFVDDPLVPMAAADVYCHVSRQDALPIVVMEAMALGKAVVASPVGGIPELIEHGESGVLAAPEAAGLARQLILLLRNPAQRAALGEAAAARIARSFTWTRCAAQYVAVYAPPPSLPRAAQASKQRVMPPPAA</sequence>
<proteinExistence type="predicted"/>
<keyword evidence="1" id="KW-0328">Glycosyltransferase</keyword>
<organism evidence="4 5">
    <name type="scientific">Siccirubricoccus soli</name>
    <dbReference type="NCBI Taxonomy" id="2899147"/>
    <lineage>
        <taxon>Bacteria</taxon>
        <taxon>Pseudomonadati</taxon>
        <taxon>Pseudomonadota</taxon>
        <taxon>Alphaproteobacteria</taxon>
        <taxon>Acetobacterales</taxon>
        <taxon>Roseomonadaceae</taxon>
        <taxon>Siccirubricoccus</taxon>
    </lineage>
</organism>
<dbReference type="InterPro" id="IPR028098">
    <property type="entry name" value="Glyco_trans_4-like_N"/>
</dbReference>
<comment type="caution">
    <text evidence="4">The sequence shown here is derived from an EMBL/GenBank/DDBJ whole genome shotgun (WGS) entry which is preliminary data.</text>
</comment>
<dbReference type="CDD" id="cd03801">
    <property type="entry name" value="GT4_PimA-like"/>
    <property type="match status" value="1"/>
</dbReference>
<dbReference type="Proteomes" id="UP001523392">
    <property type="component" value="Unassembled WGS sequence"/>
</dbReference>
<feature type="domain" description="Glycosyltransferase subfamily 4-like N-terminal" evidence="3">
    <location>
        <begin position="6"/>
        <end position="103"/>
    </location>
</feature>
<evidence type="ECO:0000313" key="5">
    <source>
        <dbReference type="Proteomes" id="UP001523392"/>
    </source>
</evidence>
<name>A0ABT1D8Y4_9PROT</name>
<keyword evidence="2" id="KW-0808">Transferase</keyword>
<evidence type="ECO:0000256" key="2">
    <source>
        <dbReference type="ARBA" id="ARBA00022679"/>
    </source>
</evidence>
<dbReference type="Pfam" id="PF13692">
    <property type="entry name" value="Glyco_trans_1_4"/>
    <property type="match status" value="1"/>
</dbReference>
<accession>A0ABT1D8Y4</accession>
<dbReference type="PANTHER" id="PTHR12526:SF510">
    <property type="entry name" value="D-INOSITOL 3-PHOSPHATE GLYCOSYLTRANSFERASE"/>
    <property type="match status" value="1"/>
</dbReference>
<keyword evidence="5" id="KW-1185">Reference proteome</keyword>
<evidence type="ECO:0000259" key="3">
    <source>
        <dbReference type="Pfam" id="PF13439"/>
    </source>
</evidence>
<evidence type="ECO:0000313" key="4">
    <source>
        <dbReference type="EMBL" id="MCO6418406.1"/>
    </source>
</evidence>